<evidence type="ECO:0000313" key="2">
    <source>
        <dbReference type="Proteomes" id="UP000182842"/>
    </source>
</evidence>
<comment type="caution">
    <text evidence="1">The sequence shown here is derived from an EMBL/GenBank/DDBJ whole genome shotgun (WGS) entry which is preliminary data.</text>
</comment>
<protein>
    <submittedName>
        <fullName evidence="1">Uncharacterized protein</fullName>
    </submittedName>
</protein>
<dbReference type="Proteomes" id="UP000182842">
    <property type="component" value="Unassembled WGS sequence"/>
</dbReference>
<reference evidence="1 2" key="1">
    <citation type="submission" date="2016-10" db="EMBL/GenBank/DDBJ databases">
        <authorList>
            <person name="Varghese N."/>
            <person name="Submissions S."/>
        </authorList>
    </citation>
    <scope>NUCLEOTIDE SEQUENCE [LARGE SCALE GENOMIC DNA]</scope>
    <source>
        <strain evidence="1 2">DSM 20219</strain>
    </source>
</reference>
<dbReference type="AlphaFoldDB" id="A0AA45ZNS9"/>
<gene>
    <name evidence="1" type="ORF">SAMN04489748_0524</name>
</gene>
<dbReference type="EMBL" id="FNRW01000002">
    <property type="protein sequence ID" value="SEB35006.1"/>
    <property type="molecule type" value="Genomic_DNA"/>
</dbReference>
<name>A0AA45ZNS9_BIFLN</name>
<sequence>MMMGRKTSITVRIPIDLLDRLDAYGESEFGRRFDRSMFVVEAVMDRLNNITEGIHHG</sequence>
<organism evidence="1 2">
    <name type="scientific">Bifidobacterium longum</name>
    <dbReference type="NCBI Taxonomy" id="216816"/>
    <lineage>
        <taxon>Bacteria</taxon>
        <taxon>Bacillati</taxon>
        <taxon>Actinomycetota</taxon>
        <taxon>Actinomycetes</taxon>
        <taxon>Bifidobacteriales</taxon>
        <taxon>Bifidobacteriaceae</taxon>
        <taxon>Bifidobacterium</taxon>
    </lineage>
</organism>
<proteinExistence type="predicted"/>
<evidence type="ECO:0000313" key="1">
    <source>
        <dbReference type="EMBL" id="SEB35006.1"/>
    </source>
</evidence>
<accession>A0AA45ZNS9</accession>